<organism evidence="2 3">
    <name type="scientific">Vespula germanica</name>
    <name type="common">German yellow jacket</name>
    <name type="synonym">Paravespula germanica</name>
    <dbReference type="NCBI Taxonomy" id="30212"/>
    <lineage>
        <taxon>Eukaryota</taxon>
        <taxon>Metazoa</taxon>
        <taxon>Ecdysozoa</taxon>
        <taxon>Arthropoda</taxon>
        <taxon>Hexapoda</taxon>
        <taxon>Insecta</taxon>
        <taxon>Pterygota</taxon>
        <taxon>Neoptera</taxon>
        <taxon>Endopterygota</taxon>
        <taxon>Hymenoptera</taxon>
        <taxon>Apocrita</taxon>
        <taxon>Aculeata</taxon>
        <taxon>Vespoidea</taxon>
        <taxon>Vespidae</taxon>
        <taxon>Vespinae</taxon>
        <taxon>Vespula</taxon>
    </lineage>
</organism>
<dbReference type="EMBL" id="JACSDZ010000005">
    <property type="protein sequence ID" value="KAF7403981.1"/>
    <property type="molecule type" value="Genomic_DNA"/>
</dbReference>
<sequence length="93" mass="9861">MNAKGEEKVGGVETRRHSGGCGGARSREARHKGVNCPLSLVDGTLHPCDVSLGSWALLVYGPTTVALRALRCFVKSHFHTSPVTQNGGRASDF</sequence>
<accession>A0A834KH86</accession>
<dbReference type="AlphaFoldDB" id="A0A834KH86"/>
<dbReference type="Proteomes" id="UP000617340">
    <property type="component" value="Unassembled WGS sequence"/>
</dbReference>
<feature type="region of interest" description="Disordered" evidence="1">
    <location>
        <begin position="1"/>
        <end position="30"/>
    </location>
</feature>
<evidence type="ECO:0000313" key="3">
    <source>
        <dbReference type="Proteomes" id="UP000617340"/>
    </source>
</evidence>
<evidence type="ECO:0000313" key="2">
    <source>
        <dbReference type="EMBL" id="KAF7403981.1"/>
    </source>
</evidence>
<reference evidence="2" key="1">
    <citation type="journal article" date="2020" name="G3 (Bethesda)">
        <title>High-Quality Assemblies for Three Invasive Social Wasps from the &lt;i&gt;Vespula&lt;/i&gt; Genus.</title>
        <authorList>
            <person name="Harrop T.W.R."/>
            <person name="Guhlin J."/>
            <person name="McLaughlin G.M."/>
            <person name="Permina E."/>
            <person name="Stockwell P."/>
            <person name="Gilligan J."/>
            <person name="Le Lec M.F."/>
            <person name="Gruber M.A.M."/>
            <person name="Quinn O."/>
            <person name="Lovegrove M."/>
            <person name="Duncan E.J."/>
            <person name="Remnant E.J."/>
            <person name="Van Eeckhoven J."/>
            <person name="Graham B."/>
            <person name="Knapp R.A."/>
            <person name="Langford K.W."/>
            <person name="Kronenberg Z."/>
            <person name="Press M.O."/>
            <person name="Eacker S.M."/>
            <person name="Wilson-Rankin E.E."/>
            <person name="Purcell J."/>
            <person name="Lester P.J."/>
            <person name="Dearden P.K."/>
        </authorList>
    </citation>
    <scope>NUCLEOTIDE SEQUENCE</scope>
    <source>
        <strain evidence="2">Linc-1</strain>
    </source>
</reference>
<name>A0A834KH86_VESGE</name>
<feature type="compositionally biased region" description="Basic and acidic residues" evidence="1">
    <location>
        <begin position="1"/>
        <end position="16"/>
    </location>
</feature>
<protein>
    <submittedName>
        <fullName evidence="2">Uncharacterized protein</fullName>
    </submittedName>
</protein>
<evidence type="ECO:0000256" key="1">
    <source>
        <dbReference type="SAM" id="MobiDB-lite"/>
    </source>
</evidence>
<keyword evidence="3" id="KW-1185">Reference proteome</keyword>
<comment type="caution">
    <text evidence="2">The sequence shown here is derived from an EMBL/GenBank/DDBJ whole genome shotgun (WGS) entry which is preliminary data.</text>
</comment>
<proteinExistence type="predicted"/>
<gene>
    <name evidence="2" type="ORF">HZH68_006775</name>
</gene>